<keyword evidence="1" id="KW-1133">Transmembrane helix</keyword>
<organism evidence="2 3">
    <name type="scientific">Pseudoalteromonas byunsanensis</name>
    <dbReference type="NCBI Taxonomy" id="327939"/>
    <lineage>
        <taxon>Bacteria</taxon>
        <taxon>Pseudomonadati</taxon>
        <taxon>Pseudomonadota</taxon>
        <taxon>Gammaproteobacteria</taxon>
        <taxon>Alteromonadales</taxon>
        <taxon>Pseudoalteromonadaceae</taxon>
        <taxon>Pseudoalteromonas</taxon>
    </lineage>
</organism>
<feature type="transmembrane region" description="Helical" evidence="1">
    <location>
        <begin position="165"/>
        <end position="181"/>
    </location>
</feature>
<keyword evidence="1" id="KW-0812">Transmembrane</keyword>
<feature type="transmembrane region" description="Helical" evidence="1">
    <location>
        <begin position="12"/>
        <end position="33"/>
    </location>
</feature>
<dbReference type="Proteomes" id="UP000180253">
    <property type="component" value="Unassembled WGS sequence"/>
</dbReference>
<keyword evidence="1" id="KW-0472">Membrane</keyword>
<dbReference type="RefSeq" id="WP_070992805.1">
    <property type="nucleotide sequence ID" value="NZ_CBCSHD010000009.1"/>
</dbReference>
<sequence>MRNILNATNRDFRINVLGFMIVAVVALFVQLTIGDGDVSFYALQTGGPLVYFYISAGVTVTYYSFRYGLIPIIRTAIFGFSGTFILFLVMGVIYAEQSPDRFSVNIFHSLIFIMLFAILGTINGYLGRYISLFNVAVFLVAIVSGSFSEPFIWVSILDLLSINNVYAQWAIVVTSAILGLSKDINIWEFLQHNKET</sequence>
<feature type="transmembrane region" description="Helical" evidence="1">
    <location>
        <begin position="133"/>
        <end position="153"/>
    </location>
</feature>
<feature type="transmembrane region" description="Helical" evidence="1">
    <location>
        <begin position="106"/>
        <end position="126"/>
    </location>
</feature>
<feature type="transmembrane region" description="Helical" evidence="1">
    <location>
        <begin position="45"/>
        <end position="65"/>
    </location>
</feature>
<evidence type="ECO:0000313" key="2">
    <source>
        <dbReference type="EMBL" id="OHU94367.1"/>
    </source>
</evidence>
<comment type="caution">
    <text evidence="2">The sequence shown here is derived from an EMBL/GenBank/DDBJ whole genome shotgun (WGS) entry which is preliminary data.</text>
</comment>
<keyword evidence="3" id="KW-1185">Reference proteome</keyword>
<protein>
    <submittedName>
        <fullName evidence="2">Uncharacterized protein</fullName>
    </submittedName>
</protein>
<reference evidence="2 3" key="1">
    <citation type="submission" date="2016-10" db="EMBL/GenBank/DDBJ databases">
        <title>Pseudoalteromonas amylolytica sp. nov., isolated from the surface seawater.</title>
        <authorList>
            <person name="Wu Y.-H."/>
            <person name="Cheng H."/>
            <person name="Jin X.-B."/>
            <person name="Wang C.-S."/>
            <person name="Xu X.-W."/>
        </authorList>
    </citation>
    <scope>NUCLEOTIDE SEQUENCE [LARGE SCALE GENOMIC DNA]</scope>
    <source>
        <strain evidence="2 3">JCM 12483</strain>
    </source>
</reference>
<dbReference type="AlphaFoldDB" id="A0A1S1N4R4"/>
<name>A0A1S1N4R4_9GAMM</name>
<accession>A0A1S1N4R4</accession>
<gene>
    <name evidence="2" type="ORF">BIW53_14910</name>
</gene>
<proteinExistence type="predicted"/>
<feature type="transmembrane region" description="Helical" evidence="1">
    <location>
        <begin position="72"/>
        <end position="94"/>
    </location>
</feature>
<evidence type="ECO:0000313" key="3">
    <source>
        <dbReference type="Proteomes" id="UP000180253"/>
    </source>
</evidence>
<evidence type="ECO:0000256" key="1">
    <source>
        <dbReference type="SAM" id="Phobius"/>
    </source>
</evidence>
<dbReference type="EMBL" id="MNAN01000034">
    <property type="protein sequence ID" value="OHU94367.1"/>
    <property type="molecule type" value="Genomic_DNA"/>
</dbReference>